<evidence type="ECO:0000313" key="3">
    <source>
        <dbReference type="Proteomes" id="UP000018087"/>
    </source>
</evidence>
<feature type="compositionally biased region" description="Basic and acidic residues" evidence="1">
    <location>
        <begin position="13"/>
        <end position="24"/>
    </location>
</feature>
<feature type="compositionally biased region" description="Basic and acidic residues" evidence="1">
    <location>
        <begin position="179"/>
        <end position="189"/>
    </location>
</feature>
<sequence length="412" mass="45643">MSFMSPAGLANNVEDKGENGDLARDASASTSSDLISFSPPRRSTPTVQPIPSFDDLQLSTTSTSGLVEDDNNDNNNQASDWLGNDQDFEVYEDDETDVHGDDMDDDARALADLTIDELSSLSSADLRQDEQQQAMLAGRRMRLQMRDMARSAPDRMVADRWPLQRPAQRLAPASVRPRSHGEFANDMHEPSPSLPSSQPARPRNPSPPSDLPSGLLSSDLSSLLSSSLPSGLFLSHASSGRSPSPEQPNLAPESPEFLRSMDNFAQDGSGFTPQAVPSPADRQQNRERNRERNRDALDARTAFLLRRRTRRNLYNDILSPLARRAHVGYDVLDRVEDTSHLQGRRPFFSAGDPYATDNVELHQPPAFDLGPGNLQRFEHRTPPPEEAEDETPETKGKGKEKMAIKDEEDPFM</sequence>
<feature type="region of interest" description="Disordered" evidence="1">
    <location>
        <begin position="365"/>
        <end position="412"/>
    </location>
</feature>
<feature type="region of interest" description="Disordered" evidence="1">
    <location>
        <begin position="146"/>
        <end position="218"/>
    </location>
</feature>
<keyword evidence="3" id="KW-1185">Reference proteome</keyword>
<gene>
    <name evidence="2" type="ORF">HMPREF1624_05060</name>
</gene>
<evidence type="ECO:0000313" key="2">
    <source>
        <dbReference type="EMBL" id="ERS98277.1"/>
    </source>
</evidence>
<dbReference type="Proteomes" id="UP000018087">
    <property type="component" value="Unassembled WGS sequence"/>
</dbReference>
<organism evidence="2 3">
    <name type="scientific">Sporothrix schenckii (strain ATCC 58251 / de Perez 2211183)</name>
    <name type="common">Rose-picker's disease fungus</name>
    <dbReference type="NCBI Taxonomy" id="1391915"/>
    <lineage>
        <taxon>Eukaryota</taxon>
        <taxon>Fungi</taxon>
        <taxon>Dikarya</taxon>
        <taxon>Ascomycota</taxon>
        <taxon>Pezizomycotina</taxon>
        <taxon>Sordariomycetes</taxon>
        <taxon>Sordariomycetidae</taxon>
        <taxon>Ophiostomatales</taxon>
        <taxon>Ophiostomataceae</taxon>
        <taxon>Sporothrix</taxon>
    </lineage>
</organism>
<proteinExistence type="predicted"/>
<dbReference type="HOGENOM" id="CLU_687305_0_0_1"/>
<feature type="region of interest" description="Disordered" evidence="1">
    <location>
        <begin position="1"/>
        <end position="86"/>
    </location>
</feature>
<name>U7PRQ0_SPOS1</name>
<feature type="compositionally biased region" description="Basic and acidic residues" evidence="1">
    <location>
        <begin position="392"/>
        <end position="405"/>
    </location>
</feature>
<evidence type="ECO:0000256" key="1">
    <source>
        <dbReference type="SAM" id="MobiDB-lite"/>
    </source>
</evidence>
<protein>
    <submittedName>
        <fullName evidence="2">Uncharacterized protein</fullName>
    </submittedName>
</protein>
<reference evidence="3" key="1">
    <citation type="journal article" date="2014" name="Genome Announc.">
        <title>Genome sequence of the pathogenic fungus Sporothrix schenckii (ATCC 58251).</title>
        <authorList>
            <person name="Cuomo C.A."/>
            <person name="Rodriguez-Del Valle N."/>
            <person name="Perez-Sanchez L."/>
            <person name="Abouelleil A."/>
            <person name="Goldberg J."/>
            <person name="Young S."/>
            <person name="Zeng Q."/>
            <person name="Birren B.W."/>
        </authorList>
    </citation>
    <scope>NUCLEOTIDE SEQUENCE [LARGE SCALE GENOMIC DNA]</scope>
    <source>
        <strain evidence="3">ATCC 58251 / de Perez 2211183</strain>
    </source>
</reference>
<dbReference type="OrthoDB" id="10429063at2759"/>
<feature type="region of interest" description="Disordered" evidence="1">
    <location>
        <begin position="235"/>
        <end position="295"/>
    </location>
</feature>
<feature type="compositionally biased region" description="Basic and acidic residues" evidence="1">
    <location>
        <begin position="283"/>
        <end position="295"/>
    </location>
</feature>
<accession>U7PRQ0</accession>
<dbReference type="EMBL" id="KI440846">
    <property type="protein sequence ID" value="ERS98277.1"/>
    <property type="molecule type" value="Genomic_DNA"/>
</dbReference>
<feature type="compositionally biased region" description="Basic and acidic residues" evidence="1">
    <location>
        <begin position="146"/>
        <end position="158"/>
    </location>
</feature>
<feature type="compositionally biased region" description="Polar residues" evidence="1">
    <location>
        <begin position="27"/>
        <end position="49"/>
    </location>
</feature>
<dbReference type="AlphaFoldDB" id="U7PRQ0"/>